<proteinExistence type="predicted"/>
<dbReference type="SMART" id="SM00342">
    <property type="entry name" value="HTH_ARAC"/>
    <property type="match status" value="1"/>
</dbReference>
<evidence type="ECO:0000313" key="7">
    <source>
        <dbReference type="EMBL" id="GGD84260.1"/>
    </source>
</evidence>
<evidence type="ECO:0000256" key="2">
    <source>
        <dbReference type="ARBA" id="ARBA00023125"/>
    </source>
</evidence>
<dbReference type="SUPFAM" id="SSF46689">
    <property type="entry name" value="Homeodomain-like"/>
    <property type="match status" value="2"/>
</dbReference>
<dbReference type="Pfam" id="PF12833">
    <property type="entry name" value="HTH_18"/>
    <property type="match status" value="1"/>
</dbReference>
<dbReference type="InterPro" id="IPR018060">
    <property type="entry name" value="HTH_AraC"/>
</dbReference>
<dbReference type="SUPFAM" id="SSF52172">
    <property type="entry name" value="CheY-like"/>
    <property type="match status" value="1"/>
</dbReference>
<evidence type="ECO:0008006" key="9">
    <source>
        <dbReference type="Google" id="ProtNLM"/>
    </source>
</evidence>
<keyword evidence="2" id="KW-0238">DNA-binding</keyword>
<dbReference type="AlphaFoldDB" id="A0A916ZAJ9"/>
<dbReference type="SMART" id="SM00448">
    <property type="entry name" value="REC"/>
    <property type="match status" value="1"/>
</dbReference>
<gene>
    <name evidence="7" type="ORF">GCM10010911_48190</name>
</gene>
<dbReference type="GO" id="GO:0043565">
    <property type="term" value="F:sequence-specific DNA binding"/>
    <property type="evidence" value="ECO:0007669"/>
    <property type="project" value="InterPro"/>
</dbReference>
<evidence type="ECO:0000259" key="5">
    <source>
        <dbReference type="PROSITE" id="PS01124"/>
    </source>
</evidence>
<dbReference type="EMBL" id="BMHP01000003">
    <property type="protein sequence ID" value="GGD84260.1"/>
    <property type="molecule type" value="Genomic_DNA"/>
</dbReference>
<feature type="modified residue" description="4-aspartylphosphate" evidence="4">
    <location>
        <position position="55"/>
    </location>
</feature>
<dbReference type="PRINTS" id="PR00032">
    <property type="entry name" value="HTHARAC"/>
</dbReference>
<reference evidence="7" key="2">
    <citation type="submission" date="2020-09" db="EMBL/GenBank/DDBJ databases">
        <authorList>
            <person name="Sun Q."/>
            <person name="Zhou Y."/>
        </authorList>
    </citation>
    <scope>NUCLEOTIDE SEQUENCE</scope>
    <source>
        <strain evidence="7">CGMCC 1.15178</strain>
    </source>
</reference>
<reference evidence="7" key="1">
    <citation type="journal article" date="2014" name="Int. J. Syst. Evol. Microbiol.">
        <title>Complete genome sequence of Corynebacterium casei LMG S-19264T (=DSM 44701T), isolated from a smear-ripened cheese.</title>
        <authorList>
            <consortium name="US DOE Joint Genome Institute (JGI-PGF)"/>
            <person name="Walter F."/>
            <person name="Albersmeier A."/>
            <person name="Kalinowski J."/>
            <person name="Ruckert C."/>
        </authorList>
    </citation>
    <scope>NUCLEOTIDE SEQUENCE</scope>
    <source>
        <strain evidence="7">CGMCC 1.15178</strain>
    </source>
</reference>
<dbReference type="GO" id="GO:0000160">
    <property type="term" value="P:phosphorelay signal transduction system"/>
    <property type="evidence" value="ECO:0007669"/>
    <property type="project" value="InterPro"/>
</dbReference>
<feature type="domain" description="HTH araC/xylS-type" evidence="5">
    <location>
        <begin position="245"/>
        <end position="343"/>
    </location>
</feature>
<keyword evidence="3" id="KW-0804">Transcription</keyword>
<dbReference type="InterPro" id="IPR020449">
    <property type="entry name" value="Tscrpt_reg_AraC-type_HTH"/>
</dbReference>
<feature type="domain" description="Response regulatory" evidence="6">
    <location>
        <begin position="3"/>
        <end position="120"/>
    </location>
</feature>
<evidence type="ECO:0000259" key="6">
    <source>
        <dbReference type="PROSITE" id="PS50110"/>
    </source>
</evidence>
<dbReference type="PROSITE" id="PS50110">
    <property type="entry name" value="RESPONSE_REGULATORY"/>
    <property type="match status" value="1"/>
</dbReference>
<dbReference type="PANTHER" id="PTHR43280:SF10">
    <property type="entry name" value="REGULATORY PROTEIN POCR"/>
    <property type="match status" value="1"/>
</dbReference>
<accession>A0A916ZAJ9</accession>
<dbReference type="CDD" id="cd17536">
    <property type="entry name" value="REC_YesN-like"/>
    <property type="match status" value="1"/>
</dbReference>
<dbReference type="PROSITE" id="PS01124">
    <property type="entry name" value="HTH_ARAC_FAMILY_2"/>
    <property type="match status" value="1"/>
</dbReference>
<dbReference type="InterPro" id="IPR009057">
    <property type="entry name" value="Homeodomain-like_sf"/>
</dbReference>
<keyword evidence="1" id="KW-0805">Transcription regulation</keyword>
<dbReference type="GO" id="GO:0003700">
    <property type="term" value="F:DNA-binding transcription factor activity"/>
    <property type="evidence" value="ECO:0007669"/>
    <property type="project" value="InterPro"/>
</dbReference>
<dbReference type="Gene3D" id="1.10.10.60">
    <property type="entry name" value="Homeodomain-like"/>
    <property type="match status" value="2"/>
</dbReference>
<evidence type="ECO:0000256" key="1">
    <source>
        <dbReference type="ARBA" id="ARBA00023015"/>
    </source>
</evidence>
<protein>
    <recommendedName>
        <fullName evidence="9">Response regulator</fullName>
    </recommendedName>
</protein>
<dbReference type="RefSeq" id="WP_188995703.1">
    <property type="nucleotide sequence ID" value="NZ_BMHP01000003.1"/>
</dbReference>
<evidence type="ECO:0000256" key="3">
    <source>
        <dbReference type="ARBA" id="ARBA00023163"/>
    </source>
</evidence>
<sequence length="349" mass="39592">MIKALLVEDEPLVRRGIRSMMPFEQFGMRLVGEASSGEEALEALGRGEVDLLFTDISMPGMDGLEFIGIVRDKYPHIRCVVLTCHQEFDFLQRAMRLGAIDYIVKTQLDDDSVRELLQRVSAQFEQPSDKQGAEGPGLEASADQADLEQVWRSIGWLLDHAALEDMLAATVKSLQAAEWKQLLGRVLDNWLVTCPVLETLRSMESALAAAETINALKEWVRQFRHEALSLLRNTMYSEEVIHAILRSVDLLNKHAGEKINQAEICKEINMSISYFSKCFKEIVGISFVAYAQDMNIRLAQHLLQTTNHPIYQIAEQSGFQDEKYFGKIFRQKSGKSPSEYRMQYRGNGI</sequence>
<evidence type="ECO:0000313" key="8">
    <source>
        <dbReference type="Proteomes" id="UP000612456"/>
    </source>
</evidence>
<name>A0A916ZAJ9_9BACL</name>
<evidence type="ECO:0000256" key="4">
    <source>
        <dbReference type="PROSITE-ProRule" id="PRU00169"/>
    </source>
</evidence>
<keyword evidence="8" id="KW-1185">Reference proteome</keyword>
<dbReference type="Pfam" id="PF00072">
    <property type="entry name" value="Response_reg"/>
    <property type="match status" value="1"/>
</dbReference>
<comment type="caution">
    <text evidence="7">The sequence shown here is derived from an EMBL/GenBank/DDBJ whole genome shotgun (WGS) entry which is preliminary data.</text>
</comment>
<dbReference type="Gene3D" id="3.40.50.2300">
    <property type="match status" value="1"/>
</dbReference>
<keyword evidence="4" id="KW-0597">Phosphoprotein</keyword>
<dbReference type="Proteomes" id="UP000612456">
    <property type="component" value="Unassembled WGS sequence"/>
</dbReference>
<dbReference type="InterPro" id="IPR011006">
    <property type="entry name" value="CheY-like_superfamily"/>
</dbReference>
<organism evidence="7 8">
    <name type="scientific">Paenibacillus nasutitermitis</name>
    <dbReference type="NCBI Taxonomy" id="1652958"/>
    <lineage>
        <taxon>Bacteria</taxon>
        <taxon>Bacillati</taxon>
        <taxon>Bacillota</taxon>
        <taxon>Bacilli</taxon>
        <taxon>Bacillales</taxon>
        <taxon>Paenibacillaceae</taxon>
        <taxon>Paenibacillus</taxon>
    </lineage>
</organism>
<dbReference type="PANTHER" id="PTHR43280">
    <property type="entry name" value="ARAC-FAMILY TRANSCRIPTIONAL REGULATOR"/>
    <property type="match status" value="1"/>
</dbReference>
<dbReference type="InterPro" id="IPR001789">
    <property type="entry name" value="Sig_transdc_resp-reg_receiver"/>
</dbReference>